<accession>A0A1M6RBG4</accession>
<dbReference type="InterPro" id="IPR004843">
    <property type="entry name" value="Calcineurin-like_PHP"/>
</dbReference>
<dbReference type="STRING" id="156994.SAMN04488028_104106"/>
<dbReference type="GO" id="GO:0016787">
    <property type="term" value="F:hydrolase activity"/>
    <property type="evidence" value="ECO:0007669"/>
    <property type="project" value="InterPro"/>
</dbReference>
<gene>
    <name evidence="3" type="ORF">SAMN04488028_104106</name>
</gene>
<keyword evidence="1" id="KW-0732">Signal</keyword>
<feature type="chain" id="PRO_5012929238" evidence="1">
    <location>
        <begin position="22"/>
        <end position="634"/>
    </location>
</feature>
<sequence length="634" mass="72594">MMIFNRITLLSIILAAAISHLGCTQHNDPLSIAFLADIHLQDIYAQWGDTDYRGIKNPANGKYNTIRTMDAQLHSTRIFNENYFAFIAALDDIVSRKIKYVVMPGDFSDDGQPINIRALKRILEEYRTKHGICFLMATGNHDPVRPFNLPAGKTDFMGLGGKEQVIMSQADLYNSSSMDDLPVVITSDIQKSGYRDITNELADFGFFPKSSDLYWASPYSSYSYEDYDFDLAKQEAVLDVRQYTIGAQPFRIPDVSYLSEPIEGVWFLSIDANVYVPKQQAINAPHDPNSYEGASTGFNNVMHHKSHLIPWIKEVIKNAKRLDKTLIPFSHYPMIDFNDDATADIAQVLGENKLQLHRVPSEIVAQTFADAGLKVHFGGHMHINDTGERTTEQGNHLTNVQVPSLAAYIPGYKIATIHTDRFEVETVKLDKVPRFDELFPLYQMEHDYLQSQNRKKLWNDEILKSKSYHEYTEWHLKELIRFRFMQDWPKDLKDQLLSMNGLDLLRATLIQHASEFDDFVSSRNLSEESIQRYDSLIRNQSIIPAQLEAWTGYDLILDFYRLRSADELAFMDIGQNRLAQYELLYSTSIITDPRHPLQKSIHGILRILHSFAHGAPADHFNIDLKTGVLSRVDN</sequence>
<dbReference type="EMBL" id="FRAA01000004">
    <property type="protein sequence ID" value="SHK29809.1"/>
    <property type="molecule type" value="Genomic_DNA"/>
</dbReference>
<dbReference type="AlphaFoldDB" id="A0A1M6RBG4"/>
<dbReference type="RefSeq" id="WP_073122718.1">
    <property type="nucleotide sequence ID" value="NZ_FRAA01000004.1"/>
</dbReference>
<dbReference type="Gene3D" id="3.60.21.10">
    <property type="match status" value="2"/>
</dbReference>
<keyword evidence="4" id="KW-1185">Reference proteome</keyword>
<evidence type="ECO:0000313" key="3">
    <source>
        <dbReference type="EMBL" id="SHK29809.1"/>
    </source>
</evidence>
<proteinExistence type="predicted"/>
<name>A0A1M6RBG4_REIAG</name>
<feature type="signal peptide" evidence="1">
    <location>
        <begin position="1"/>
        <end position="21"/>
    </location>
</feature>
<protein>
    <submittedName>
        <fullName evidence="3">Calcineurin-like phosphoesterase</fullName>
    </submittedName>
</protein>
<dbReference type="SUPFAM" id="SSF56300">
    <property type="entry name" value="Metallo-dependent phosphatases"/>
    <property type="match status" value="1"/>
</dbReference>
<dbReference type="Pfam" id="PF00149">
    <property type="entry name" value="Metallophos"/>
    <property type="match status" value="1"/>
</dbReference>
<evidence type="ECO:0000259" key="2">
    <source>
        <dbReference type="Pfam" id="PF00149"/>
    </source>
</evidence>
<dbReference type="InterPro" id="IPR029052">
    <property type="entry name" value="Metallo-depent_PP-like"/>
</dbReference>
<organism evidence="3 4">
    <name type="scientific">Reichenbachiella agariperforans</name>
    <dbReference type="NCBI Taxonomy" id="156994"/>
    <lineage>
        <taxon>Bacteria</taxon>
        <taxon>Pseudomonadati</taxon>
        <taxon>Bacteroidota</taxon>
        <taxon>Cytophagia</taxon>
        <taxon>Cytophagales</taxon>
        <taxon>Reichenbachiellaceae</taxon>
        <taxon>Reichenbachiella</taxon>
    </lineage>
</organism>
<reference evidence="4" key="1">
    <citation type="submission" date="2016-11" db="EMBL/GenBank/DDBJ databases">
        <authorList>
            <person name="Varghese N."/>
            <person name="Submissions S."/>
        </authorList>
    </citation>
    <scope>NUCLEOTIDE SEQUENCE [LARGE SCALE GENOMIC DNA]</scope>
    <source>
        <strain evidence="4">DSM 26134</strain>
    </source>
</reference>
<dbReference type="Proteomes" id="UP000184474">
    <property type="component" value="Unassembled WGS sequence"/>
</dbReference>
<feature type="domain" description="Calcineurin-like phosphoesterase" evidence="2">
    <location>
        <begin position="31"/>
        <end position="152"/>
    </location>
</feature>
<evidence type="ECO:0000256" key="1">
    <source>
        <dbReference type="SAM" id="SignalP"/>
    </source>
</evidence>
<evidence type="ECO:0000313" key="4">
    <source>
        <dbReference type="Proteomes" id="UP000184474"/>
    </source>
</evidence>